<dbReference type="AlphaFoldDB" id="A0A177T746"/>
<gene>
    <name evidence="1" type="ORF">A4X13_0g7559</name>
</gene>
<evidence type="ECO:0000313" key="1">
    <source>
        <dbReference type="EMBL" id="KAE8241103.1"/>
    </source>
</evidence>
<evidence type="ECO:0000313" key="2">
    <source>
        <dbReference type="Proteomes" id="UP000077521"/>
    </source>
</evidence>
<organism evidence="1 2">
    <name type="scientific">Tilletia indica</name>
    <dbReference type="NCBI Taxonomy" id="43049"/>
    <lineage>
        <taxon>Eukaryota</taxon>
        <taxon>Fungi</taxon>
        <taxon>Dikarya</taxon>
        <taxon>Basidiomycota</taxon>
        <taxon>Ustilaginomycotina</taxon>
        <taxon>Exobasidiomycetes</taxon>
        <taxon>Tilletiales</taxon>
        <taxon>Tilletiaceae</taxon>
        <taxon>Tilletia</taxon>
    </lineage>
</organism>
<accession>A0A177T746</accession>
<reference evidence="1" key="2">
    <citation type="journal article" date="2019" name="IMA Fungus">
        <title>Genome sequencing and comparison of five Tilletia species to identify candidate genes for the detection of regulated species infecting wheat.</title>
        <authorList>
            <person name="Nguyen H.D.T."/>
            <person name="Sultana T."/>
            <person name="Kesanakurti P."/>
            <person name="Hambleton S."/>
        </authorList>
    </citation>
    <scope>NUCLEOTIDE SEQUENCE</scope>
    <source>
        <strain evidence="1">DAOMC 236416</strain>
    </source>
</reference>
<sequence>MPKGTNPTVPMVKGKNSKGFIRKYEHLVRLCGATNEDLLAHLAFNVSDYQPDILSLIETHDAYIKRSWAGVREFILTGFDGPEIELFTEHDLNVFGLQERNLATIEDLNHYNLAFLDISSKLLQRGNIGTQQQLH</sequence>
<reference evidence="1" key="1">
    <citation type="submission" date="2016-04" db="EMBL/GenBank/DDBJ databases">
        <authorList>
            <person name="Nguyen H.D."/>
            <person name="Samba Siva P."/>
            <person name="Cullis J."/>
            <person name="Levesque C.A."/>
            <person name="Hambleton S."/>
        </authorList>
    </citation>
    <scope>NUCLEOTIDE SEQUENCE</scope>
    <source>
        <strain evidence="1">DAOMC 236416</strain>
    </source>
</reference>
<keyword evidence="2" id="KW-1185">Reference proteome</keyword>
<name>A0A177T746_9BASI</name>
<protein>
    <submittedName>
        <fullName evidence="1">Uncharacterized protein</fullName>
    </submittedName>
</protein>
<dbReference type="EMBL" id="LWDF02000971">
    <property type="protein sequence ID" value="KAE8241103.1"/>
    <property type="molecule type" value="Genomic_DNA"/>
</dbReference>
<comment type="caution">
    <text evidence="1">The sequence shown here is derived from an EMBL/GenBank/DDBJ whole genome shotgun (WGS) entry which is preliminary data.</text>
</comment>
<proteinExistence type="predicted"/>
<dbReference type="Proteomes" id="UP000077521">
    <property type="component" value="Unassembled WGS sequence"/>
</dbReference>